<name>A0ABT4TYL0_9ACTN</name>
<dbReference type="RefSeq" id="WP_270683688.1">
    <property type="nucleotide sequence ID" value="NZ_JAQFWQ010000007.1"/>
</dbReference>
<gene>
    <name evidence="1" type="ORF">O4J56_03950</name>
</gene>
<organism evidence="1 2">
    <name type="scientific">Nocardiopsis endophytica</name>
    <dbReference type="NCBI Taxonomy" id="3018445"/>
    <lineage>
        <taxon>Bacteria</taxon>
        <taxon>Bacillati</taxon>
        <taxon>Actinomycetota</taxon>
        <taxon>Actinomycetes</taxon>
        <taxon>Streptosporangiales</taxon>
        <taxon>Nocardiopsidaceae</taxon>
        <taxon>Nocardiopsis</taxon>
    </lineage>
</organism>
<dbReference type="EMBL" id="JAQFWQ010000007">
    <property type="protein sequence ID" value="MDA2809783.1"/>
    <property type="molecule type" value="Genomic_DNA"/>
</dbReference>
<evidence type="ECO:0000313" key="2">
    <source>
        <dbReference type="Proteomes" id="UP001527866"/>
    </source>
</evidence>
<proteinExistence type="predicted"/>
<comment type="caution">
    <text evidence="1">The sequence shown here is derived from an EMBL/GenBank/DDBJ whole genome shotgun (WGS) entry which is preliminary data.</text>
</comment>
<evidence type="ECO:0000313" key="1">
    <source>
        <dbReference type="EMBL" id="MDA2809783.1"/>
    </source>
</evidence>
<accession>A0ABT4TYL0</accession>
<sequence length="192" mass="20330">MSSFPETPRLRSVRIASSEYAIAAKRLRLAAIAAHLQGEPVEVIAEAAGVTRQTVHTWASPGELPVQRPKAHVNDPVLVLHRLDGEGRVVWDGREGVVDGVGTRGRVTVVVPGDPVGVLAESHARVGDHTGMGPRPKAGDIVVCEGALGLVVQDGGLGGRIRVRSGKRTRLCGRWAIVVTKGVGSSRNSRWV</sequence>
<protein>
    <submittedName>
        <fullName evidence="1">Helix-turn-helix domain containing protein</fullName>
    </submittedName>
</protein>
<reference evidence="1 2" key="1">
    <citation type="submission" date="2023-01" db="EMBL/GenBank/DDBJ databases">
        <title>Draft genome sequence of Nocardiopsis sp. RSe5-2 isolated from halophytes.</title>
        <authorList>
            <person name="Duangmal K."/>
            <person name="Chantavorakit T."/>
        </authorList>
    </citation>
    <scope>NUCLEOTIDE SEQUENCE [LARGE SCALE GENOMIC DNA]</scope>
    <source>
        <strain evidence="1 2">RSe5-2</strain>
    </source>
</reference>
<keyword evidence="2" id="KW-1185">Reference proteome</keyword>
<dbReference type="Proteomes" id="UP001527866">
    <property type="component" value="Unassembled WGS sequence"/>
</dbReference>